<keyword evidence="5" id="KW-0598">Phosphotransferase system</keyword>
<name>A0A387HF84_9ACTN</name>
<sequence>MSTGRAKAADKRRGSGVMAVMQRIGRSLMLPVATLPAAALLLRLGAKDLLGREELPELIRKFGMVLAAGGQTVFDNLPLLFAIGVAIGFAKKADGSTALAAAVGYLVFKAVLASDAFPKGVDGKPLDAKVLGGIVMGLVAALLYQRFSRTKLPDWLGFFGGRRLVPILSAFAGVGMGVVFGVVWPMVGGWFYHFGEWLVGTGAWGAGLFGLVVRALIPIGMHHFFTFFPWFDAGTFVNPSTGAEVHGDIARFLAGDPSAGQFMTGGFPIYMFALPAAALAIAHTARPENRTMVKGMMISVALTSFVTGVTEPIEFSFMFVAPLLYAVHAVLFGVSMAVCYALGIRDGFGFSSGAIDYVVNYGIATKPWLLIPIGLAFAALYYVIFRFAILRFDLPTPGREPAEGEGAAADPAEGGLPSGEPAEGGARAGEPAAASADTPSGTPVRSPDAVPPGAALRDDPASNA</sequence>
<dbReference type="EMBL" id="CP032698">
    <property type="protein sequence ID" value="AYG79337.1"/>
    <property type="molecule type" value="Genomic_DNA"/>
</dbReference>
<organism evidence="12 13">
    <name type="scientific">Streptomyces hundungensis</name>
    <dbReference type="NCBI Taxonomy" id="1077946"/>
    <lineage>
        <taxon>Bacteria</taxon>
        <taxon>Bacillati</taxon>
        <taxon>Actinomycetota</taxon>
        <taxon>Actinomycetes</taxon>
        <taxon>Kitasatosporales</taxon>
        <taxon>Streptomycetaceae</taxon>
        <taxon>Streptomyces</taxon>
    </lineage>
</organism>
<keyword evidence="2" id="KW-0813">Transport</keyword>
<feature type="transmembrane region" description="Helical" evidence="10">
    <location>
        <begin position="197"/>
        <end position="217"/>
    </location>
</feature>
<evidence type="ECO:0000256" key="4">
    <source>
        <dbReference type="ARBA" id="ARBA00022597"/>
    </source>
</evidence>
<comment type="subcellular location">
    <subcellularLocation>
        <location evidence="1">Cell membrane</location>
        <topology evidence="1">Multi-pass membrane protein</topology>
    </subcellularLocation>
</comment>
<keyword evidence="7 10" id="KW-1133">Transmembrane helix</keyword>
<feature type="transmembrane region" description="Helical" evidence="10">
    <location>
        <begin position="97"/>
        <end position="114"/>
    </location>
</feature>
<feature type="transmembrane region" description="Helical" evidence="10">
    <location>
        <begin position="62"/>
        <end position="90"/>
    </location>
</feature>
<feature type="transmembrane region" description="Helical" evidence="10">
    <location>
        <begin position="322"/>
        <end position="343"/>
    </location>
</feature>
<keyword evidence="8 10" id="KW-0472">Membrane</keyword>
<reference evidence="12 13" key="1">
    <citation type="submission" date="2018-10" db="EMBL/GenBank/DDBJ databases">
        <title>Relationship between Morphology and Antimicrobial Activity in Streptomyces.</title>
        <authorList>
            <person name="Kang H.J."/>
            <person name="Kim S.B."/>
        </authorList>
    </citation>
    <scope>NUCLEOTIDE SEQUENCE [LARGE SCALE GENOMIC DNA]</scope>
    <source>
        <strain evidence="12 13">BH38</strain>
    </source>
</reference>
<evidence type="ECO:0000259" key="11">
    <source>
        <dbReference type="PROSITE" id="PS51103"/>
    </source>
</evidence>
<evidence type="ECO:0000313" key="12">
    <source>
        <dbReference type="EMBL" id="AYG79337.1"/>
    </source>
</evidence>
<evidence type="ECO:0000256" key="1">
    <source>
        <dbReference type="ARBA" id="ARBA00004651"/>
    </source>
</evidence>
<dbReference type="GO" id="GO:0015764">
    <property type="term" value="P:N-acetylglucosamine transport"/>
    <property type="evidence" value="ECO:0007669"/>
    <property type="project" value="TreeGrafter"/>
</dbReference>
<dbReference type="GO" id="GO:0005886">
    <property type="term" value="C:plasma membrane"/>
    <property type="evidence" value="ECO:0007669"/>
    <property type="project" value="UniProtKB-SubCell"/>
</dbReference>
<evidence type="ECO:0000256" key="2">
    <source>
        <dbReference type="ARBA" id="ARBA00022448"/>
    </source>
</evidence>
<feature type="transmembrane region" description="Helical" evidence="10">
    <location>
        <begin position="267"/>
        <end position="285"/>
    </location>
</feature>
<dbReference type="PANTHER" id="PTHR30009:SF4">
    <property type="entry name" value="PTS SYSTEM N-ACETYLGLUCOSAMINE-SPECIFIC EIICBA COMPONENT"/>
    <property type="match status" value="1"/>
</dbReference>
<dbReference type="AlphaFoldDB" id="A0A387HF84"/>
<gene>
    <name evidence="12" type="primary">ptsG_1</name>
    <name evidence="12" type="ORF">DWB77_01450</name>
</gene>
<keyword evidence="4" id="KW-0762">Sugar transport</keyword>
<dbReference type="InterPro" id="IPR003352">
    <property type="entry name" value="PTS_EIIC"/>
</dbReference>
<evidence type="ECO:0000256" key="5">
    <source>
        <dbReference type="ARBA" id="ARBA00022683"/>
    </source>
</evidence>
<feature type="transmembrane region" description="Helical" evidence="10">
    <location>
        <begin position="164"/>
        <end position="185"/>
    </location>
</feature>
<feature type="compositionally biased region" description="Low complexity" evidence="9">
    <location>
        <begin position="400"/>
        <end position="436"/>
    </location>
</feature>
<dbReference type="GO" id="GO:0008982">
    <property type="term" value="F:protein-N(PI)-phosphohistidine-sugar phosphotransferase activity"/>
    <property type="evidence" value="ECO:0007669"/>
    <property type="project" value="InterPro"/>
</dbReference>
<dbReference type="InterPro" id="IPR013013">
    <property type="entry name" value="PTS_EIIC_1"/>
</dbReference>
<dbReference type="KEGG" id="shun:DWB77_01450"/>
<evidence type="ECO:0000256" key="9">
    <source>
        <dbReference type="SAM" id="MobiDB-lite"/>
    </source>
</evidence>
<keyword evidence="13" id="KW-1185">Reference proteome</keyword>
<evidence type="ECO:0000313" key="13">
    <source>
        <dbReference type="Proteomes" id="UP000271554"/>
    </source>
</evidence>
<dbReference type="PROSITE" id="PS51103">
    <property type="entry name" value="PTS_EIIC_TYPE_1"/>
    <property type="match status" value="1"/>
</dbReference>
<dbReference type="GO" id="GO:0009401">
    <property type="term" value="P:phosphoenolpyruvate-dependent sugar phosphotransferase system"/>
    <property type="evidence" value="ECO:0007669"/>
    <property type="project" value="UniProtKB-KW"/>
</dbReference>
<feature type="region of interest" description="Disordered" evidence="9">
    <location>
        <begin position="400"/>
        <end position="464"/>
    </location>
</feature>
<keyword evidence="3" id="KW-1003">Cell membrane</keyword>
<dbReference type="RefSeq" id="WP_120720456.1">
    <property type="nucleotide sequence ID" value="NZ_CP032698.1"/>
</dbReference>
<accession>A0A387HF84</accession>
<keyword evidence="6 10" id="KW-0812">Transmembrane</keyword>
<dbReference type="GO" id="GO:0090563">
    <property type="term" value="F:protein-phosphocysteine-sugar phosphotransferase activity"/>
    <property type="evidence" value="ECO:0007669"/>
    <property type="project" value="TreeGrafter"/>
</dbReference>
<dbReference type="Proteomes" id="UP000271554">
    <property type="component" value="Chromosome"/>
</dbReference>
<evidence type="ECO:0000256" key="3">
    <source>
        <dbReference type="ARBA" id="ARBA00022475"/>
    </source>
</evidence>
<evidence type="ECO:0000256" key="7">
    <source>
        <dbReference type="ARBA" id="ARBA00022989"/>
    </source>
</evidence>
<dbReference type="OrthoDB" id="9797715at2"/>
<protein>
    <submittedName>
        <fullName evidence="12">PTS system glucose-specific EIICB component</fullName>
    </submittedName>
</protein>
<dbReference type="PANTHER" id="PTHR30009">
    <property type="entry name" value="CYTOCHROME C-TYPE SYNTHESIS PROTEIN AND PTS TRANSMEMBRANE COMPONENT"/>
    <property type="match status" value="1"/>
</dbReference>
<proteinExistence type="predicted"/>
<feature type="domain" description="PTS EIIC type-1" evidence="11">
    <location>
        <begin position="15"/>
        <end position="401"/>
    </location>
</feature>
<evidence type="ECO:0000256" key="6">
    <source>
        <dbReference type="ARBA" id="ARBA00022692"/>
    </source>
</evidence>
<evidence type="ECO:0000256" key="10">
    <source>
        <dbReference type="SAM" id="Phobius"/>
    </source>
</evidence>
<feature type="transmembrane region" description="Helical" evidence="10">
    <location>
        <begin position="368"/>
        <end position="389"/>
    </location>
</feature>
<evidence type="ECO:0000256" key="8">
    <source>
        <dbReference type="ARBA" id="ARBA00023136"/>
    </source>
</evidence>
<dbReference type="Pfam" id="PF02378">
    <property type="entry name" value="PTS_EIIC"/>
    <property type="match status" value="1"/>
</dbReference>
<feature type="transmembrane region" description="Helical" evidence="10">
    <location>
        <begin position="126"/>
        <end position="144"/>
    </location>
</feature>
<dbReference type="InterPro" id="IPR050429">
    <property type="entry name" value="PTS_Glucose_EIICBA"/>
</dbReference>